<keyword evidence="3" id="KW-1185">Reference proteome</keyword>
<sequence>MSEDLEGAADRLYGGEPADFVAERARLTRAARAAGDRDLAARIGALEKPSAAAALVNDLARHHADDLGRLIELGAALREAQAGGDRAALSRLTAQRRRVLSEIVDGLADRAAESGRRPGPGVLEEVRQTLVAALGSDEAEAAARSGRLVRALDPDGFGDGAAPESATAAPAPDREAE</sequence>
<protein>
    <recommendedName>
        <fullName evidence="4">DUF222 domain-containing protein</fullName>
    </recommendedName>
</protein>
<evidence type="ECO:0008006" key="4">
    <source>
        <dbReference type="Google" id="ProtNLM"/>
    </source>
</evidence>
<feature type="region of interest" description="Disordered" evidence="1">
    <location>
        <begin position="154"/>
        <end position="177"/>
    </location>
</feature>
<gene>
    <name evidence="2" type="ORF">ACFSBI_13210</name>
</gene>
<feature type="compositionally biased region" description="Low complexity" evidence="1">
    <location>
        <begin position="161"/>
        <end position="171"/>
    </location>
</feature>
<dbReference type="Proteomes" id="UP001597347">
    <property type="component" value="Unassembled WGS sequence"/>
</dbReference>
<proteinExistence type="predicted"/>
<evidence type="ECO:0000313" key="3">
    <source>
        <dbReference type="Proteomes" id="UP001597347"/>
    </source>
</evidence>
<comment type="caution">
    <text evidence="2">The sequence shown here is derived from an EMBL/GenBank/DDBJ whole genome shotgun (WGS) entry which is preliminary data.</text>
</comment>
<name>A0ABW4LG98_9MICO</name>
<organism evidence="2 3">
    <name type="scientific">Amnibacterium endophyticum</name>
    <dbReference type="NCBI Taxonomy" id="2109337"/>
    <lineage>
        <taxon>Bacteria</taxon>
        <taxon>Bacillati</taxon>
        <taxon>Actinomycetota</taxon>
        <taxon>Actinomycetes</taxon>
        <taxon>Micrococcales</taxon>
        <taxon>Microbacteriaceae</taxon>
        <taxon>Amnibacterium</taxon>
    </lineage>
</organism>
<evidence type="ECO:0000313" key="2">
    <source>
        <dbReference type="EMBL" id="MFD1722511.1"/>
    </source>
</evidence>
<accession>A0ABW4LG98</accession>
<feature type="non-terminal residue" evidence="2">
    <location>
        <position position="177"/>
    </location>
</feature>
<dbReference type="EMBL" id="JBHUEA010000022">
    <property type="protein sequence ID" value="MFD1722511.1"/>
    <property type="molecule type" value="Genomic_DNA"/>
</dbReference>
<reference evidence="3" key="1">
    <citation type="journal article" date="2019" name="Int. J. Syst. Evol. Microbiol.">
        <title>The Global Catalogue of Microorganisms (GCM) 10K type strain sequencing project: providing services to taxonomists for standard genome sequencing and annotation.</title>
        <authorList>
            <consortium name="The Broad Institute Genomics Platform"/>
            <consortium name="The Broad Institute Genome Sequencing Center for Infectious Disease"/>
            <person name="Wu L."/>
            <person name="Ma J."/>
        </authorList>
    </citation>
    <scope>NUCLEOTIDE SEQUENCE [LARGE SCALE GENOMIC DNA]</scope>
    <source>
        <strain evidence="3">CGMCC 1.12471</strain>
    </source>
</reference>
<evidence type="ECO:0000256" key="1">
    <source>
        <dbReference type="SAM" id="MobiDB-lite"/>
    </source>
</evidence>